<dbReference type="STRING" id="398512.Bccel_5590"/>
<dbReference type="RefSeq" id="WP_036939888.1">
    <property type="nucleotide sequence ID" value="NZ_JQKC01000010.1"/>
</dbReference>
<organism evidence="2 3">
    <name type="scientific">Pseudobacteroides cellulosolvens ATCC 35603 = DSM 2933</name>
    <dbReference type="NCBI Taxonomy" id="398512"/>
    <lineage>
        <taxon>Bacteria</taxon>
        <taxon>Bacillati</taxon>
        <taxon>Bacillota</taxon>
        <taxon>Clostridia</taxon>
        <taxon>Eubacteriales</taxon>
        <taxon>Oscillospiraceae</taxon>
        <taxon>Pseudobacteroides</taxon>
    </lineage>
</organism>
<protein>
    <submittedName>
        <fullName evidence="2">Uncharacterized protein</fullName>
    </submittedName>
</protein>
<dbReference type="Proteomes" id="UP000036923">
    <property type="component" value="Unassembled WGS sequence"/>
</dbReference>
<evidence type="ECO:0000256" key="1">
    <source>
        <dbReference type="SAM" id="Phobius"/>
    </source>
</evidence>
<keyword evidence="1" id="KW-1133">Transmembrane helix</keyword>
<evidence type="ECO:0000313" key="3">
    <source>
        <dbReference type="Proteomes" id="UP000036923"/>
    </source>
</evidence>
<proteinExistence type="predicted"/>
<dbReference type="AlphaFoldDB" id="A0A0L6JXL8"/>
<evidence type="ECO:0000313" key="2">
    <source>
        <dbReference type="EMBL" id="KNY30310.1"/>
    </source>
</evidence>
<dbReference type="EMBL" id="LGTC01000001">
    <property type="protein sequence ID" value="KNY30310.1"/>
    <property type="molecule type" value="Genomic_DNA"/>
</dbReference>
<sequence length="151" mass="17255">MEDIMYQCSEDELKIQSPFSGLSRYFLSSLCVFGSILLIIFTSYDWLAAFLILAICYLVVNKEPVECIFNKNDQKVTVTHQNLINKYVSVKPLSEVRSCSVKLFTENSSEGPASYRLYIEFSNNKKLPFQSNNNILLENIEKAAKGFVNLK</sequence>
<gene>
    <name evidence="2" type="ORF">Bccel_5590</name>
</gene>
<name>A0A0L6JXL8_9FIRM</name>
<feature type="transmembrane region" description="Helical" evidence="1">
    <location>
        <begin position="27"/>
        <end position="60"/>
    </location>
</feature>
<keyword evidence="1" id="KW-0472">Membrane</keyword>
<keyword evidence="3" id="KW-1185">Reference proteome</keyword>
<accession>A0A0L6JXL8</accession>
<keyword evidence="1" id="KW-0812">Transmembrane</keyword>
<comment type="caution">
    <text evidence="2">The sequence shown here is derived from an EMBL/GenBank/DDBJ whole genome shotgun (WGS) entry which is preliminary data.</text>
</comment>
<reference evidence="3" key="1">
    <citation type="submission" date="2015-07" db="EMBL/GenBank/DDBJ databases">
        <title>Near-Complete Genome Sequence of the Cellulolytic Bacterium Bacteroides (Pseudobacteroides) cellulosolvens ATCC 35603.</title>
        <authorList>
            <person name="Dassa B."/>
            <person name="Utturkar S.M."/>
            <person name="Klingeman D.M."/>
            <person name="Hurt R.A."/>
            <person name="Keller M."/>
            <person name="Xu J."/>
            <person name="Reddy Y.H.K."/>
            <person name="Borovok I."/>
            <person name="Grinberg I.R."/>
            <person name="Lamed R."/>
            <person name="Zhivin O."/>
            <person name="Bayer E.A."/>
            <person name="Brown S.D."/>
        </authorList>
    </citation>
    <scope>NUCLEOTIDE SEQUENCE [LARGE SCALE GENOMIC DNA]</scope>
    <source>
        <strain evidence="3">DSM 2933</strain>
    </source>
</reference>